<dbReference type="Proteomes" id="UP000752297">
    <property type="component" value="Unassembled WGS sequence"/>
</dbReference>
<comment type="subcellular location">
    <subcellularLocation>
        <location evidence="1">Cell inner membrane</location>
        <topology evidence="1">Multi-pass membrane protein</topology>
    </subcellularLocation>
    <subcellularLocation>
        <location evidence="9">Cell membrane</location>
        <topology evidence="9">Multi-pass membrane protein</topology>
    </subcellularLocation>
</comment>
<keyword evidence="3 9" id="KW-0813">Transport</keyword>
<keyword evidence="6 9" id="KW-0812">Transmembrane</keyword>
<organism evidence="11 12">
    <name type="scientific">Falsochrobactrum tianjinense</name>
    <dbReference type="NCBI Taxonomy" id="2706015"/>
    <lineage>
        <taxon>Bacteria</taxon>
        <taxon>Pseudomonadati</taxon>
        <taxon>Pseudomonadota</taxon>
        <taxon>Alphaproteobacteria</taxon>
        <taxon>Hyphomicrobiales</taxon>
        <taxon>Brucellaceae</taxon>
        <taxon>Falsochrobactrum</taxon>
    </lineage>
</organism>
<accession>A0A949PMP7</accession>
<feature type="transmembrane region" description="Helical" evidence="9">
    <location>
        <begin position="195"/>
        <end position="217"/>
    </location>
</feature>
<dbReference type="PANTHER" id="PTHR30614:SF10">
    <property type="entry name" value="ARGININE ABC TRANSPORTER PERMEASE PROTEIN ARTM"/>
    <property type="match status" value="1"/>
</dbReference>
<gene>
    <name evidence="11" type="ORF">KUG47_08200</name>
</gene>
<dbReference type="NCBIfam" id="TIGR01726">
    <property type="entry name" value="HEQRo_perm_3TM"/>
    <property type="match status" value="1"/>
</dbReference>
<evidence type="ECO:0000313" key="11">
    <source>
        <dbReference type="EMBL" id="MBV2143477.1"/>
    </source>
</evidence>
<dbReference type="InterPro" id="IPR043429">
    <property type="entry name" value="ArtM/GltK/GlnP/TcyL/YhdX-like"/>
</dbReference>
<keyword evidence="8 9" id="KW-0472">Membrane</keyword>
<feature type="transmembrane region" description="Helical" evidence="9">
    <location>
        <begin position="21"/>
        <end position="43"/>
    </location>
</feature>
<dbReference type="PROSITE" id="PS50928">
    <property type="entry name" value="ABC_TM1"/>
    <property type="match status" value="1"/>
</dbReference>
<feature type="domain" description="ABC transmembrane type-1" evidence="10">
    <location>
        <begin position="17"/>
        <end position="214"/>
    </location>
</feature>
<keyword evidence="5" id="KW-0997">Cell inner membrane</keyword>
<comment type="caution">
    <text evidence="11">The sequence shown here is derived from an EMBL/GenBank/DDBJ whole genome shotgun (WGS) entry which is preliminary data.</text>
</comment>
<dbReference type="CDD" id="cd06261">
    <property type="entry name" value="TM_PBP2"/>
    <property type="match status" value="1"/>
</dbReference>
<comment type="similarity">
    <text evidence="2">Belongs to the binding-protein-dependent transport system permease family. HisMQ subfamily.</text>
</comment>
<evidence type="ECO:0000256" key="1">
    <source>
        <dbReference type="ARBA" id="ARBA00004429"/>
    </source>
</evidence>
<feature type="transmembrane region" description="Helical" evidence="9">
    <location>
        <begin position="55"/>
        <end position="76"/>
    </location>
</feature>
<evidence type="ECO:0000256" key="5">
    <source>
        <dbReference type="ARBA" id="ARBA00022519"/>
    </source>
</evidence>
<proteinExistence type="inferred from homology"/>
<dbReference type="InterPro" id="IPR000515">
    <property type="entry name" value="MetI-like"/>
</dbReference>
<evidence type="ECO:0000256" key="2">
    <source>
        <dbReference type="ARBA" id="ARBA00010072"/>
    </source>
</evidence>
<evidence type="ECO:0000256" key="9">
    <source>
        <dbReference type="RuleBase" id="RU363032"/>
    </source>
</evidence>
<sequence>MELSFMAQIMGQLLYGLPLTVQLALTALALGGVLALVFVLMQLSGSWLLASTAKLIVFMFRGTPLLIQLFIIYYGLGQIELIRQSFAWPFFREPYWCALLALTLNSAAYTSEVMRGGFMSVPTGLVEAGKAYGMSPVLLLRRIILPIAIRQALPAYSSEVVSLVKATSLASIITLMEVTGIAQKLMSQTYRATEIFICAGLIYLVINFILTRFVLLLEYWLSPHLRPAPSALSPRFQDDRAKFQHPSTREKEGYV</sequence>
<evidence type="ECO:0000256" key="7">
    <source>
        <dbReference type="ARBA" id="ARBA00022989"/>
    </source>
</evidence>
<dbReference type="GO" id="GO:0022857">
    <property type="term" value="F:transmembrane transporter activity"/>
    <property type="evidence" value="ECO:0007669"/>
    <property type="project" value="InterPro"/>
</dbReference>
<dbReference type="RefSeq" id="WP_217677486.1">
    <property type="nucleotide sequence ID" value="NZ_JAHRVA010000003.1"/>
</dbReference>
<evidence type="ECO:0000256" key="8">
    <source>
        <dbReference type="ARBA" id="ARBA00023136"/>
    </source>
</evidence>
<keyword evidence="4" id="KW-1003">Cell membrane</keyword>
<dbReference type="InterPro" id="IPR010065">
    <property type="entry name" value="AA_ABC_transptr_permease_3TM"/>
</dbReference>
<evidence type="ECO:0000313" key="12">
    <source>
        <dbReference type="Proteomes" id="UP000752297"/>
    </source>
</evidence>
<keyword evidence="12" id="KW-1185">Reference proteome</keyword>
<reference evidence="11 12" key="1">
    <citation type="submission" date="2021-06" db="EMBL/GenBank/DDBJ databases">
        <title>Falsochrobactrum tianjin sp.nov., a new petroleum-degrading bacteria isolated from oily soils.</title>
        <authorList>
            <person name="Chen G."/>
            <person name="Chen H."/>
            <person name="Tian J."/>
            <person name="Qing J."/>
            <person name="Zhong L."/>
            <person name="Ma W."/>
            <person name="Song Y."/>
            <person name="Cui X."/>
            <person name="Yan B."/>
        </authorList>
    </citation>
    <scope>NUCLEOTIDE SEQUENCE [LARGE SCALE GENOMIC DNA]</scope>
    <source>
        <strain evidence="11 12">TDYN1</strain>
    </source>
</reference>
<evidence type="ECO:0000256" key="6">
    <source>
        <dbReference type="ARBA" id="ARBA00022692"/>
    </source>
</evidence>
<dbReference type="Pfam" id="PF00528">
    <property type="entry name" value="BPD_transp_1"/>
    <property type="match status" value="1"/>
</dbReference>
<dbReference type="GO" id="GO:0006865">
    <property type="term" value="P:amino acid transport"/>
    <property type="evidence" value="ECO:0007669"/>
    <property type="project" value="TreeGrafter"/>
</dbReference>
<dbReference type="EMBL" id="JAHRVA010000003">
    <property type="protein sequence ID" value="MBV2143477.1"/>
    <property type="molecule type" value="Genomic_DNA"/>
</dbReference>
<evidence type="ECO:0000256" key="4">
    <source>
        <dbReference type="ARBA" id="ARBA00022475"/>
    </source>
</evidence>
<dbReference type="PANTHER" id="PTHR30614">
    <property type="entry name" value="MEMBRANE COMPONENT OF AMINO ACID ABC TRANSPORTER"/>
    <property type="match status" value="1"/>
</dbReference>
<keyword evidence="7 9" id="KW-1133">Transmembrane helix</keyword>
<evidence type="ECO:0000256" key="3">
    <source>
        <dbReference type="ARBA" id="ARBA00022448"/>
    </source>
</evidence>
<dbReference type="AlphaFoldDB" id="A0A949PMP7"/>
<dbReference type="GO" id="GO:0043190">
    <property type="term" value="C:ATP-binding cassette (ABC) transporter complex"/>
    <property type="evidence" value="ECO:0007669"/>
    <property type="project" value="InterPro"/>
</dbReference>
<evidence type="ECO:0000259" key="10">
    <source>
        <dbReference type="PROSITE" id="PS50928"/>
    </source>
</evidence>
<protein>
    <submittedName>
        <fullName evidence="11">ABC transporter permease</fullName>
    </submittedName>
</protein>
<name>A0A949PMP7_9HYPH</name>